<comment type="caution">
    <text evidence="2">The sequence shown here is derived from an EMBL/GenBank/DDBJ whole genome shotgun (WGS) entry which is preliminary data.</text>
</comment>
<evidence type="ECO:0000259" key="1">
    <source>
        <dbReference type="Pfam" id="PF04187"/>
    </source>
</evidence>
<gene>
    <name evidence="2" type="ORF">DCG82_06105</name>
</gene>
<evidence type="ECO:0000313" key="2">
    <source>
        <dbReference type="EMBL" id="HAF07959.1"/>
    </source>
</evidence>
<sequence length="290" mass="34056">MHYNFFMKKIFFQIIIFLIIFSSCTKNVNINVMKDIKIVETSSLKEIKFTEFIEKISTYDIVLFGERHDDSLTHQLELITFKEFVNKNERTALSLEMFERDVQSLLDSFLSDKIDEQKFLNNSRPWNNYYTDYRPLLLLAKEKGLPVIASNIPRKFASIISKSGKDSLYKIENIKDLFFEPAVDLKSYKERFFDFFSSMMQSSPMANLNKDNAYISQLFKDATMAGSIRDFVNRNKGYKVFHLCGEFHSNYYLGIYPQLQQFLPEKRILTIAVVDDSTFDPTIADFLFVK</sequence>
<name>A0A348MLN3_UNCW3</name>
<proteinExistence type="predicted"/>
<dbReference type="Gene3D" id="3.40.50.11550">
    <property type="match status" value="1"/>
</dbReference>
<evidence type="ECO:0000313" key="3">
    <source>
        <dbReference type="Proteomes" id="UP000262454"/>
    </source>
</evidence>
<dbReference type="Pfam" id="PF04187">
    <property type="entry name" value="Cofac_haem_bdg"/>
    <property type="match status" value="1"/>
</dbReference>
<accession>A0A348MLN3</accession>
<dbReference type="CDD" id="cd14727">
    <property type="entry name" value="ChanN-like"/>
    <property type="match status" value="1"/>
</dbReference>
<dbReference type="AlphaFoldDB" id="A0A348MLN3"/>
<protein>
    <submittedName>
        <fullName evidence="2">Iron-regulated protein</fullName>
    </submittedName>
</protein>
<dbReference type="Proteomes" id="UP000262454">
    <property type="component" value="Unassembled WGS sequence"/>
</dbReference>
<dbReference type="EMBL" id="DMCX01000035">
    <property type="protein sequence ID" value="HAF07959.1"/>
    <property type="molecule type" value="Genomic_DNA"/>
</dbReference>
<reference evidence="2 3" key="1">
    <citation type="journal article" date="2018" name="Nat. Biotechnol.">
        <title>A standardized bacterial taxonomy based on genome phylogeny substantially revises the tree of life.</title>
        <authorList>
            <person name="Parks D.H."/>
            <person name="Chuvochina M."/>
            <person name="Waite D.W."/>
            <person name="Rinke C."/>
            <person name="Skarshewski A."/>
            <person name="Chaumeil P.A."/>
            <person name="Hugenholtz P."/>
        </authorList>
    </citation>
    <scope>NUCLEOTIDE SEQUENCE [LARGE SCALE GENOMIC DNA]</scope>
    <source>
        <strain evidence="2">UBA7921</strain>
    </source>
</reference>
<dbReference type="SUPFAM" id="SSF159501">
    <property type="entry name" value="EreA/ChaN-like"/>
    <property type="match status" value="1"/>
</dbReference>
<organism evidence="2 3">
    <name type="scientific">candidate division WOR-3 bacterium</name>
    <dbReference type="NCBI Taxonomy" id="2052148"/>
    <lineage>
        <taxon>Bacteria</taxon>
        <taxon>Bacteria division WOR-3</taxon>
    </lineage>
</organism>
<dbReference type="InterPro" id="IPR007314">
    <property type="entry name" value="Cofac_haem-bd_dom"/>
</dbReference>
<feature type="domain" description="Haem-binding uptake Tiki superfamily ChaN" evidence="1">
    <location>
        <begin position="53"/>
        <end position="259"/>
    </location>
</feature>